<comment type="caution">
    <text evidence="2">The sequence shown here is derived from an EMBL/GenBank/DDBJ whole genome shotgun (WGS) entry which is preliminary data.</text>
</comment>
<evidence type="ECO:0000313" key="3">
    <source>
        <dbReference type="Proteomes" id="UP000037020"/>
    </source>
</evidence>
<evidence type="ECO:0000313" key="2">
    <source>
        <dbReference type="EMBL" id="KOG87551.1"/>
    </source>
</evidence>
<name>A0ABR5J340_9ACTN</name>
<dbReference type="EMBL" id="LGUT01002168">
    <property type="protein sequence ID" value="KOG87551.1"/>
    <property type="molecule type" value="Genomic_DNA"/>
</dbReference>
<dbReference type="Proteomes" id="UP000037020">
    <property type="component" value="Unassembled WGS sequence"/>
</dbReference>
<protein>
    <submittedName>
        <fullName evidence="2">Uncharacterized protein</fullName>
    </submittedName>
</protein>
<sequence>MASICPRCTNPEAIAVLENADGIHLFPCLFCDVIPRRGATEYPHAVSAPCDAQHCDGHVEDHYEFGPERTAPVAISRRPCRGCGSTGTRKTKEPRRVPGSRTHRARPPAVTAHERGR</sequence>
<keyword evidence="3" id="KW-1185">Reference proteome</keyword>
<evidence type="ECO:0000256" key="1">
    <source>
        <dbReference type="SAM" id="MobiDB-lite"/>
    </source>
</evidence>
<feature type="region of interest" description="Disordered" evidence="1">
    <location>
        <begin position="77"/>
        <end position="117"/>
    </location>
</feature>
<gene>
    <name evidence="2" type="ORF">ADK38_24795</name>
</gene>
<organism evidence="2 3">
    <name type="scientific">Streptomyces varsoviensis</name>
    <dbReference type="NCBI Taxonomy" id="67373"/>
    <lineage>
        <taxon>Bacteria</taxon>
        <taxon>Bacillati</taxon>
        <taxon>Actinomycetota</taxon>
        <taxon>Actinomycetes</taxon>
        <taxon>Kitasatosporales</taxon>
        <taxon>Streptomycetaceae</taxon>
        <taxon>Streptomyces</taxon>
    </lineage>
</organism>
<reference evidence="2 3" key="1">
    <citation type="submission" date="2015-07" db="EMBL/GenBank/DDBJ databases">
        <authorList>
            <person name="Ju K.-S."/>
            <person name="Doroghazi J.R."/>
            <person name="Metcalf W.W."/>
        </authorList>
    </citation>
    <scope>NUCLEOTIDE SEQUENCE [LARGE SCALE GENOMIC DNA]</scope>
    <source>
        <strain evidence="2 3">NRRL B-3589</strain>
    </source>
</reference>
<accession>A0ABR5J340</accession>
<proteinExistence type="predicted"/>